<gene>
    <name evidence="1" type="ordered locus">Halhy_4388</name>
</gene>
<sequence length="352" mass="40971">MKTTFRLYNRLHSSIFDLIDGNGETQQTKGLALVLSKCEVVLKAFFKLGSIKDKVGEIEWAIVDETLINAELTSTTSGKQFRADIVIRLYAGGKPYKMIMIEAKSLNKNTSVETASAQIENYLQPNTFKEFGAFNAENIYGFTLTKYPTYVAARQIGTIVWNDVIKLFYHMDKSKNELLNDYFQFITKINGAMYFYEKEVFSIPTADWSNEAINKFHVYECPNSGRYQIKQKPLYLTFRKSGGGEMEKLYKIEEIIILSFSKDYQTFLEDNRYSETTRQRVRNYVDYMQQNNNWGEVLPSDEKQVLVLSEQTIDLPHKPKPRLNNSFRAYYKLSDLLNWEKKILDQNPKEEA</sequence>
<dbReference type="STRING" id="760192.Halhy_4388"/>
<reference evidence="1 2" key="1">
    <citation type="journal article" date="2011" name="Stand. Genomic Sci.">
        <title>Complete genome sequence of Haliscomenobacter hydrossis type strain (O).</title>
        <authorList>
            <consortium name="US DOE Joint Genome Institute (JGI-PGF)"/>
            <person name="Daligault H."/>
            <person name="Lapidus A."/>
            <person name="Zeytun A."/>
            <person name="Nolan M."/>
            <person name="Lucas S."/>
            <person name="Del Rio T.G."/>
            <person name="Tice H."/>
            <person name="Cheng J.F."/>
            <person name="Tapia R."/>
            <person name="Han C."/>
            <person name="Goodwin L."/>
            <person name="Pitluck S."/>
            <person name="Liolios K."/>
            <person name="Pagani I."/>
            <person name="Ivanova N."/>
            <person name="Huntemann M."/>
            <person name="Mavromatis K."/>
            <person name="Mikhailova N."/>
            <person name="Pati A."/>
            <person name="Chen A."/>
            <person name="Palaniappan K."/>
            <person name="Land M."/>
            <person name="Hauser L."/>
            <person name="Brambilla E.M."/>
            <person name="Rohde M."/>
            <person name="Verbarg S."/>
            <person name="Goker M."/>
            <person name="Bristow J."/>
            <person name="Eisen J.A."/>
            <person name="Markowitz V."/>
            <person name="Hugenholtz P."/>
            <person name="Kyrpides N.C."/>
            <person name="Klenk H.P."/>
            <person name="Woyke T."/>
        </authorList>
    </citation>
    <scope>NUCLEOTIDE SEQUENCE [LARGE SCALE GENOMIC DNA]</scope>
    <source>
        <strain evidence="2">ATCC 27775 / DSM 1100 / LMG 10767 / O</strain>
    </source>
</reference>
<reference key="2">
    <citation type="submission" date="2011-04" db="EMBL/GenBank/DDBJ databases">
        <title>Complete sequence of chromosome of Haliscomenobacter hydrossis DSM 1100.</title>
        <authorList>
            <consortium name="US DOE Joint Genome Institute (JGI-PGF)"/>
            <person name="Lucas S."/>
            <person name="Han J."/>
            <person name="Lapidus A."/>
            <person name="Bruce D."/>
            <person name="Goodwin L."/>
            <person name="Pitluck S."/>
            <person name="Peters L."/>
            <person name="Kyrpides N."/>
            <person name="Mavromatis K."/>
            <person name="Ivanova N."/>
            <person name="Ovchinnikova G."/>
            <person name="Pagani I."/>
            <person name="Daligault H."/>
            <person name="Detter J.C."/>
            <person name="Han C."/>
            <person name="Land M."/>
            <person name="Hauser L."/>
            <person name="Markowitz V."/>
            <person name="Cheng J.-F."/>
            <person name="Hugenholtz P."/>
            <person name="Woyke T."/>
            <person name="Wu D."/>
            <person name="Verbarg S."/>
            <person name="Frueling A."/>
            <person name="Brambilla E."/>
            <person name="Klenk H.-P."/>
            <person name="Eisen J.A."/>
        </authorList>
    </citation>
    <scope>NUCLEOTIDE SEQUENCE</scope>
    <source>
        <strain>DSM 1100</strain>
    </source>
</reference>
<dbReference type="eggNOG" id="ENOG50339K9">
    <property type="taxonomic scope" value="Bacteria"/>
</dbReference>
<keyword evidence="2" id="KW-1185">Reference proteome</keyword>
<dbReference type="KEGG" id="hhy:Halhy_4388"/>
<dbReference type="RefSeq" id="WP_013766770.1">
    <property type="nucleotide sequence ID" value="NC_015510.1"/>
</dbReference>
<evidence type="ECO:0000313" key="1">
    <source>
        <dbReference type="EMBL" id="AEE52232.1"/>
    </source>
</evidence>
<dbReference type="Proteomes" id="UP000008461">
    <property type="component" value="Chromosome"/>
</dbReference>
<protein>
    <submittedName>
        <fullName evidence="1">Uncharacterized protein</fullName>
    </submittedName>
</protein>
<dbReference type="OrthoDB" id="9255747at2"/>
<name>F4KQU7_HALH1</name>
<organism evidence="1 2">
    <name type="scientific">Haliscomenobacter hydrossis (strain ATCC 27775 / DSM 1100 / LMG 10767 / O)</name>
    <dbReference type="NCBI Taxonomy" id="760192"/>
    <lineage>
        <taxon>Bacteria</taxon>
        <taxon>Pseudomonadati</taxon>
        <taxon>Bacteroidota</taxon>
        <taxon>Saprospiria</taxon>
        <taxon>Saprospirales</taxon>
        <taxon>Haliscomenobacteraceae</taxon>
        <taxon>Haliscomenobacter</taxon>
    </lineage>
</organism>
<proteinExistence type="predicted"/>
<dbReference type="EMBL" id="CP002691">
    <property type="protein sequence ID" value="AEE52232.1"/>
    <property type="molecule type" value="Genomic_DNA"/>
</dbReference>
<dbReference type="AlphaFoldDB" id="F4KQU7"/>
<evidence type="ECO:0000313" key="2">
    <source>
        <dbReference type="Proteomes" id="UP000008461"/>
    </source>
</evidence>
<accession>F4KQU7</accession>
<dbReference type="HOGENOM" id="CLU_818241_0_0_10"/>